<dbReference type="AlphaFoldDB" id="A0A5C0SEK6"/>
<dbReference type="KEGG" id="crs:FQB35_04540"/>
<keyword evidence="1" id="KW-0946">Virion</keyword>
<dbReference type="RefSeq" id="WP_148808843.1">
    <property type="nucleotide sequence ID" value="NZ_CP042243.1"/>
</dbReference>
<gene>
    <name evidence="1" type="ORF">FQB35_04540</name>
</gene>
<evidence type="ECO:0000313" key="2">
    <source>
        <dbReference type="Proteomes" id="UP000324646"/>
    </source>
</evidence>
<protein>
    <submittedName>
        <fullName evidence="1">P22 coat protein</fullName>
    </submittedName>
</protein>
<keyword evidence="2" id="KW-1185">Reference proteome</keyword>
<proteinExistence type="predicted"/>
<evidence type="ECO:0000313" key="1">
    <source>
        <dbReference type="EMBL" id="QEK11688.1"/>
    </source>
</evidence>
<dbReference type="Proteomes" id="UP000324646">
    <property type="component" value="Chromosome"/>
</dbReference>
<dbReference type="OrthoDB" id="1867599at2"/>
<name>A0A5C0SEK6_CRATE</name>
<sequence length="385" mass="40586">MGNTLLTPQEIAREALVRLKSNMVMAGLVHTDYSAEFQKKGDTVTIRKPATFVADEFGGTINLQEIGEDSVAVKLDKIADVSVEVTSKELTLDVQDFGAQILDGAVLAIAEKIDNDLASLYKYVPYFSGTPGSTPSALTDISAAMKVLNANRVPMGMRSAVWDPEAHASLVTLDALAGLDKSGTTAALREASMGRVMMFDNFMDQNIKTHVAGGYTALEDVTATVNVANNASDSITGLTYSVAALTSAAETATTKLVKGDILTIGGKQYTVIEDTATAVAGVISIVKVFPALEANVTDATVTFPDKTAGGHTANLGFHKNAFALVSRPLVAPMGGADSYVTNLSNDINIRVTMGYDMTTKKNIISIDCLYGVAPIFSQLATRILG</sequence>
<reference evidence="1 2" key="1">
    <citation type="submission" date="2019-07" db="EMBL/GenBank/DDBJ databases">
        <title>Complete genome of Crassaminicella thermophila SY095.</title>
        <authorList>
            <person name="Li X."/>
        </authorList>
    </citation>
    <scope>NUCLEOTIDE SEQUENCE [LARGE SCALE GENOMIC DNA]</scope>
    <source>
        <strain evidence="1 2">SY095</strain>
    </source>
</reference>
<accession>A0A5C0SEK6</accession>
<organism evidence="1 2">
    <name type="scientific">Crassaminicella thermophila</name>
    <dbReference type="NCBI Taxonomy" id="2599308"/>
    <lineage>
        <taxon>Bacteria</taxon>
        <taxon>Bacillati</taxon>
        <taxon>Bacillota</taxon>
        <taxon>Clostridia</taxon>
        <taxon>Eubacteriales</taxon>
        <taxon>Clostridiaceae</taxon>
        <taxon>Crassaminicella</taxon>
    </lineage>
</organism>
<keyword evidence="1" id="KW-0167">Capsid protein</keyword>
<dbReference type="EMBL" id="CP042243">
    <property type="protein sequence ID" value="QEK11688.1"/>
    <property type="molecule type" value="Genomic_DNA"/>
</dbReference>